<dbReference type="NCBIfam" id="NF002231">
    <property type="entry name" value="PRK01130.1"/>
    <property type="match status" value="1"/>
</dbReference>
<evidence type="ECO:0000256" key="1">
    <source>
        <dbReference type="ARBA" id="ARBA00000056"/>
    </source>
</evidence>
<evidence type="ECO:0000256" key="2">
    <source>
        <dbReference type="ARBA" id="ARBA00002147"/>
    </source>
</evidence>
<protein>
    <recommendedName>
        <fullName evidence="4">N-acylglucosamine-6-phosphate 2-epimerase</fullName>
        <ecNumber evidence="4">5.1.3.9</ecNumber>
    </recommendedName>
</protein>
<dbReference type="InterPro" id="IPR007260">
    <property type="entry name" value="NanE"/>
</dbReference>
<dbReference type="RefSeq" id="WP_282212766.1">
    <property type="nucleotide sequence ID" value="NZ_CP118247.1"/>
</dbReference>
<dbReference type="SUPFAM" id="SSF51366">
    <property type="entry name" value="Ribulose-phoshate binding barrel"/>
    <property type="match status" value="1"/>
</dbReference>
<dbReference type="Pfam" id="PF04131">
    <property type="entry name" value="NanE"/>
    <property type="match status" value="1"/>
</dbReference>
<dbReference type="InterPro" id="IPR013785">
    <property type="entry name" value="Aldolase_TIM"/>
</dbReference>
<reference evidence="7 8" key="1">
    <citation type="submission" date="2023-02" db="EMBL/GenBank/DDBJ databases">
        <title>Devosia chondri sp. nov., isolated from the phycosphere of marine algae.</title>
        <authorList>
            <person name="Kim J.M."/>
            <person name="Lee J.K."/>
            <person name="Choi B.J."/>
            <person name="Bayburt H."/>
            <person name="Jeon C.O."/>
        </authorList>
    </citation>
    <scope>NUCLEOTIDE SEQUENCE [LARGE SCALE GENOMIC DNA]</scope>
    <source>
        <strain evidence="7 8">G2-5</strain>
    </source>
</reference>
<dbReference type="PANTHER" id="PTHR36204:SF1">
    <property type="entry name" value="N-ACETYLMANNOSAMINE-6-PHOSPHATE 2-EPIMERASE-RELATED"/>
    <property type="match status" value="1"/>
</dbReference>
<dbReference type="PANTHER" id="PTHR36204">
    <property type="entry name" value="N-ACETYLMANNOSAMINE-6-PHOSPHATE 2-EPIMERASE-RELATED"/>
    <property type="match status" value="1"/>
</dbReference>
<evidence type="ECO:0000313" key="8">
    <source>
        <dbReference type="Proteomes" id="UP001222118"/>
    </source>
</evidence>
<dbReference type="EMBL" id="CP118247">
    <property type="protein sequence ID" value="WDR07253.1"/>
    <property type="molecule type" value="Genomic_DNA"/>
</dbReference>
<dbReference type="Gene3D" id="3.30.420.40">
    <property type="match status" value="2"/>
</dbReference>
<evidence type="ECO:0000256" key="5">
    <source>
        <dbReference type="ARBA" id="ARBA00023235"/>
    </source>
</evidence>
<dbReference type="EC" id="5.1.3.9" evidence="4"/>
<proteinExistence type="predicted"/>
<name>A0ABY7Z0S4_9HYPH</name>
<dbReference type="Gene3D" id="3.20.20.70">
    <property type="entry name" value="Aldolase class I"/>
    <property type="match status" value="1"/>
</dbReference>
<dbReference type="GO" id="GO:0047465">
    <property type="term" value="F:N-acylglucosamine-6-phosphate 2-epimerase activity"/>
    <property type="evidence" value="ECO:0007669"/>
    <property type="project" value="UniProtKB-EC"/>
</dbReference>
<evidence type="ECO:0000256" key="4">
    <source>
        <dbReference type="ARBA" id="ARBA00013180"/>
    </source>
</evidence>
<keyword evidence="5 7" id="KW-0413">Isomerase</keyword>
<dbReference type="InterPro" id="IPR011060">
    <property type="entry name" value="RibuloseP-bd_barrel"/>
</dbReference>
<evidence type="ECO:0000313" key="7">
    <source>
        <dbReference type="EMBL" id="WDR07253.1"/>
    </source>
</evidence>
<evidence type="ECO:0000256" key="3">
    <source>
        <dbReference type="ARBA" id="ARBA00005081"/>
    </source>
</evidence>
<gene>
    <name evidence="7" type="ORF">PSQ90_07465</name>
</gene>
<evidence type="ECO:0000256" key="6">
    <source>
        <dbReference type="ARBA" id="ARBA00023277"/>
    </source>
</evidence>
<dbReference type="CDD" id="cd04729">
    <property type="entry name" value="NanE"/>
    <property type="match status" value="1"/>
</dbReference>
<comment type="catalytic activity">
    <reaction evidence="1">
        <text>an N-acyl-D-glucosamine 6-phosphate = an N-acyl-D-mannosamine 6-phosphate</text>
        <dbReference type="Rhea" id="RHEA:23932"/>
        <dbReference type="ChEBI" id="CHEBI:57599"/>
        <dbReference type="ChEBI" id="CHEBI:57666"/>
        <dbReference type="EC" id="5.1.3.9"/>
    </reaction>
</comment>
<dbReference type="Proteomes" id="UP001222118">
    <property type="component" value="Chromosome"/>
</dbReference>
<comment type="pathway">
    <text evidence="3">Amino-sugar metabolism; N-acetylneuraminate degradation; D-fructose 6-phosphate from N-acetylneuraminate: step 3/5.</text>
</comment>
<dbReference type="InterPro" id="IPR000600">
    <property type="entry name" value="ROK"/>
</dbReference>
<accession>A0ABY7Z0S4</accession>
<dbReference type="SUPFAM" id="SSF53067">
    <property type="entry name" value="Actin-like ATPase domain"/>
    <property type="match status" value="1"/>
</dbReference>
<dbReference type="Pfam" id="PF00480">
    <property type="entry name" value="ROK"/>
    <property type="match status" value="1"/>
</dbReference>
<sequence length="505" mass="52361">MLLDSLKHRLIVSCQPVTSGPMDNAEAVVGFALAAEVGGASALRIESIAYLKAVRPRTKLPIVGIVKRDLDDSPIRITPYIDDAVGLCEAGADIVAFDATDRVRPATISALIVAIHGRGKLAMADCSSLDDAKAALAAGVDCIGSTLSGYVGGTVPDGPDFELIEAMQALTPYVIAEGRIKFLDDATQALRRGAHAVVVGSAITRTEHVTEWFEHEVARTARALKSPVLAIDIGGTKILATLITNGRAGAEMQIATDRKVGPDHWIAEVAEAVKSWGGQYGSVGCAVTGLIDDGVWSPLNKSTLNIPERFPLVARLASTFGVPAFAANDAQSAAWGEFRHGAGAGQDMVFLTISTGIGGGIVVNGRLLGGLAGHYGILRSPSTNKSLPIEDEVSGRWIAAEAERAGHRGDAATVFVAARAGEAWADAIIANSASTVALLCQDIQLTLDPQRIVVGGGIGLADGYLDRVRAALPDLGPRCKPQIVSARCGRHAGAIGVAELAATAL</sequence>
<comment type="function">
    <text evidence="2">Converts N-acetylmannosamine-6-phosphate (ManNAc-6-P) to N-acetylglucosamine-6-phosphate (GlcNAc-6-P).</text>
</comment>
<dbReference type="InterPro" id="IPR043129">
    <property type="entry name" value="ATPase_NBD"/>
</dbReference>
<keyword evidence="6" id="KW-0119">Carbohydrate metabolism</keyword>
<organism evidence="7 8">
    <name type="scientific">Devosia rhodophyticola</name>
    <dbReference type="NCBI Taxonomy" id="3026423"/>
    <lineage>
        <taxon>Bacteria</taxon>
        <taxon>Pseudomonadati</taxon>
        <taxon>Pseudomonadota</taxon>
        <taxon>Alphaproteobacteria</taxon>
        <taxon>Hyphomicrobiales</taxon>
        <taxon>Devosiaceae</taxon>
        <taxon>Devosia</taxon>
    </lineage>
</organism>
<keyword evidence="8" id="KW-1185">Reference proteome</keyword>